<sequence>MEELTEKQQPLISNSMSLRTIGPLRVVRSSRIFTDCSLFSEDTVDCAPFFSNEESQPDEFCCSAFDYAASMDTQCICDMIGNHNSALSFNKISTLCRVTLPCDIKINSPASSPVDPPVPHDPVSPVPSTAPESESPAPTPSVPSQEPESPTSTPSVAPSPEPQSPTSTPSVAPSPESQSPTSTPSVPSPKAQPTTSPKPKRSSASLAAQSHCLLVLVLLASILFVYFY</sequence>
<dbReference type="InParanoid" id="A0A0R0GE88"/>
<dbReference type="Gene3D" id="1.10.110.10">
    <property type="entry name" value="Plant lipid-transfer and hydrophobic proteins"/>
    <property type="match status" value="1"/>
</dbReference>
<evidence type="ECO:0000313" key="6">
    <source>
        <dbReference type="Proteomes" id="UP000008827"/>
    </source>
</evidence>
<reference evidence="4 5" key="1">
    <citation type="journal article" date="2010" name="Nature">
        <title>Genome sequence of the palaeopolyploid soybean.</title>
        <authorList>
            <person name="Schmutz J."/>
            <person name="Cannon S.B."/>
            <person name="Schlueter J."/>
            <person name="Ma J."/>
            <person name="Mitros T."/>
            <person name="Nelson W."/>
            <person name="Hyten D.L."/>
            <person name="Song Q."/>
            <person name="Thelen J.J."/>
            <person name="Cheng J."/>
            <person name="Xu D."/>
            <person name="Hellsten U."/>
            <person name="May G.D."/>
            <person name="Yu Y."/>
            <person name="Sakurai T."/>
            <person name="Umezawa T."/>
            <person name="Bhattacharyya M.K."/>
            <person name="Sandhu D."/>
            <person name="Valliyodan B."/>
            <person name="Lindquist E."/>
            <person name="Peto M."/>
            <person name="Grant D."/>
            <person name="Shu S."/>
            <person name="Goodstein D."/>
            <person name="Barry K."/>
            <person name="Futrell-Griggs M."/>
            <person name="Abernathy B."/>
            <person name="Du J."/>
            <person name="Tian Z."/>
            <person name="Zhu L."/>
            <person name="Gill N."/>
            <person name="Joshi T."/>
            <person name="Libault M."/>
            <person name="Sethuraman A."/>
            <person name="Zhang X.-C."/>
            <person name="Shinozaki K."/>
            <person name="Nguyen H.T."/>
            <person name="Wing R.A."/>
            <person name="Cregan P."/>
            <person name="Specht J."/>
            <person name="Grimwood J."/>
            <person name="Rokhsar D."/>
            <person name="Stacey G."/>
            <person name="Shoemaker R.C."/>
            <person name="Jackson S.A."/>
        </authorList>
    </citation>
    <scope>NUCLEOTIDE SEQUENCE [LARGE SCALE GENOMIC DNA]</scope>
    <source>
        <strain evidence="5">cv. Williams 82</strain>
        <tissue evidence="4">Callus</tissue>
    </source>
</reference>
<dbReference type="Proteomes" id="UP000008827">
    <property type="component" value="Chromosome 14"/>
</dbReference>
<feature type="transmembrane region" description="Helical" evidence="2">
    <location>
        <begin position="206"/>
        <end position="227"/>
    </location>
</feature>
<dbReference type="AlphaFoldDB" id="A0A0R0GE88"/>
<gene>
    <name evidence="4" type="ORF">GLYMA_14G170200</name>
</gene>
<evidence type="ECO:0000259" key="3">
    <source>
        <dbReference type="Pfam" id="PF14368"/>
    </source>
</evidence>
<keyword evidence="2" id="KW-1133">Transmembrane helix</keyword>
<feature type="compositionally biased region" description="Low complexity" evidence="1">
    <location>
        <begin position="126"/>
        <end position="156"/>
    </location>
</feature>
<accession>A0A0R0GE88</accession>
<dbReference type="InterPro" id="IPR016140">
    <property type="entry name" value="Bifunc_inhib/LTP/seed_store"/>
</dbReference>
<feature type="compositionally biased region" description="Pro residues" evidence="1">
    <location>
        <begin position="114"/>
        <end position="125"/>
    </location>
</feature>
<feature type="region of interest" description="Disordered" evidence="1">
    <location>
        <begin position="109"/>
        <end position="203"/>
    </location>
</feature>
<dbReference type="OMA" id="CDIKINS"/>
<keyword evidence="2" id="KW-0472">Membrane</keyword>
<dbReference type="Pfam" id="PF14368">
    <property type="entry name" value="LTP_2"/>
    <property type="match status" value="1"/>
</dbReference>
<feature type="compositionally biased region" description="Low complexity" evidence="1">
    <location>
        <begin position="164"/>
        <end position="189"/>
    </location>
</feature>
<dbReference type="EMBL" id="CM000847">
    <property type="protein sequence ID" value="KRH16682.1"/>
    <property type="molecule type" value="Genomic_DNA"/>
</dbReference>
<keyword evidence="2" id="KW-0812">Transmembrane</keyword>
<dbReference type="CDD" id="cd00010">
    <property type="entry name" value="AAI_LTSS"/>
    <property type="match status" value="1"/>
</dbReference>
<name>A0A0R0GE88_SOYBN</name>
<evidence type="ECO:0000313" key="5">
    <source>
        <dbReference type="EnsemblPlants" id="KRH16682"/>
    </source>
</evidence>
<feature type="domain" description="Bifunctional inhibitor/plant lipid transfer protein/seed storage helical" evidence="3">
    <location>
        <begin position="34"/>
        <end position="102"/>
    </location>
</feature>
<reference evidence="4" key="3">
    <citation type="submission" date="2018-07" db="EMBL/GenBank/DDBJ databases">
        <title>WGS assembly of Glycine max.</title>
        <authorList>
            <person name="Schmutz J."/>
            <person name="Cannon S."/>
            <person name="Schlueter J."/>
            <person name="Ma J."/>
            <person name="Mitros T."/>
            <person name="Nelson W."/>
            <person name="Hyten D."/>
            <person name="Song Q."/>
            <person name="Thelen J."/>
            <person name="Cheng J."/>
            <person name="Xu D."/>
            <person name="Hellsten U."/>
            <person name="May G."/>
            <person name="Yu Y."/>
            <person name="Sakurai T."/>
            <person name="Umezawa T."/>
            <person name="Bhattacharyya M."/>
            <person name="Sandhu D."/>
            <person name="Valliyodan B."/>
            <person name="Lindquist E."/>
            <person name="Peto M."/>
            <person name="Grant D."/>
            <person name="Shu S."/>
            <person name="Goodstein D."/>
            <person name="Barry K."/>
            <person name="Futrell-Griggs M."/>
            <person name="Abernathy B."/>
            <person name="Du J."/>
            <person name="Tian Z."/>
            <person name="Zhu L."/>
            <person name="Gill N."/>
            <person name="Joshi T."/>
            <person name="Libault M."/>
            <person name="Sethuraman A."/>
            <person name="Zhang X."/>
            <person name="Shinozaki K."/>
            <person name="Nguyen H."/>
            <person name="Wing R."/>
            <person name="Cregan P."/>
            <person name="Specht J."/>
            <person name="Grimwood J."/>
            <person name="Rokhsar D."/>
            <person name="Stacey G."/>
            <person name="Shoemaker R."/>
            <person name="Jackson S."/>
        </authorList>
    </citation>
    <scope>NUCLEOTIDE SEQUENCE</scope>
    <source>
        <tissue evidence="4">Callus</tissue>
    </source>
</reference>
<evidence type="ECO:0000256" key="1">
    <source>
        <dbReference type="SAM" id="MobiDB-lite"/>
    </source>
</evidence>
<dbReference type="InterPro" id="IPR036312">
    <property type="entry name" value="Bifun_inhib/LTP/seed_sf"/>
</dbReference>
<dbReference type="SUPFAM" id="SSF47699">
    <property type="entry name" value="Bifunctional inhibitor/lipid-transfer protein/seed storage 2S albumin"/>
    <property type="match status" value="1"/>
</dbReference>
<dbReference type="EnsemblPlants" id="KRH16682">
    <property type="protein sequence ID" value="KRH16682"/>
    <property type="gene ID" value="GLYMA_14G170200"/>
</dbReference>
<dbReference type="Gramene" id="KRH16682">
    <property type="protein sequence ID" value="KRH16682"/>
    <property type="gene ID" value="GLYMA_14G170200"/>
</dbReference>
<reference evidence="5" key="2">
    <citation type="submission" date="2018-02" db="UniProtKB">
        <authorList>
            <consortium name="EnsemblPlants"/>
        </authorList>
    </citation>
    <scope>IDENTIFICATION</scope>
    <source>
        <strain evidence="5">Williams 82</strain>
    </source>
</reference>
<protein>
    <recommendedName>
        <fullName evidence="3">Bifunctional inhibitor/plant lipid transfer protein/seed storage helical domain-containing protein</fullName>
    </recommendedName>
</protein>
<evidence type="ECO:0000313" key="4">
    <source>
        <dbReference type="EMBL" id="KRH16682.1"/>
    </source>
</evidence>
<organism evidence="4">
    <name type="scientific">Glycine max</name>
    <name type="common">Soybean</name>
    <name type="synonym">Glycine hispida</name>
    <dbReference type="NCBI Taxonomy" id="3847"/>
    <lineage>
        <taxon>Eukaryota</taxon>
        <taxon>Viridiplantae</taxon>
        <taxon>Streptophyta</taxon>
        <taxon>Embryophyta</taxon>
        <taxon>Tracheophyta</taxon>
        <taxon>Spermatophyta</taxon>
        <taxon>Magnoliopsida</taxon>
        <taxon>eudicotyledons</taxon>
        <taxon>Gunneridae</taxon>
        <taxon>Pentapetalae</taxon>
        <taxon>rosids</taxon>
        <taxon>fabids</taxon>
        <taxon>Fabales</taxon>
        <taxon>Fabaceae</taxon>
        <taxon>Papilionoideae</taxon>
        <taxon>50 kb inversion clade</taxon>
        <taxon>NPAAA clade</taxon>
        <taxon>indigoferoid/millettioid clade</taxon>
        <taxon>Phaseoleae</taxon>
        <taxon>Glycine</taxon>
        <taxon>Glycine subgen. Soja</taxon>
    </lineage>
</organism>
<proteinExistence type="predicted"/>
<keyword evidence="6" id="KW-1185">Reference proteome</keyword>
<dbReference type="PRINTS" id="PR01217">
    <property type="entry name" value="PRICHEXTENSN"/>
</dbReference>
<feature type="compositionally biased region" description="Polar residues" evidence="1">
    <location>
        <begin position="191"/>
        <end position="203"/>
    </location>
</feature>
<evidence type="ECO:0000256" key="2">
    <source>
        <dbReference type="SAM" id="Phobius"/>
    </source>
</evidence>